<dbReference type="Proteomes" id="UP000266841">
    <property type="component" value="Unassembled WGS sequence"/>
</dbReference>
<organism evidence="2 3">
    <name type="scientific">Thalassiosira oceanica</name>
    <name type="common">Marine diatom</name>
    <dbReference type="NCBI Taxonomy" id="159749"/>
    <lineage>
        <taxon>Eukaryota</taxon>
        <taxon>Sar</taxon>
        <taxon>Stramenopiles</taxon>
        <taxon>Ochrophyta</taxon>
        <taxon>Bacillariophyta</taxon>
        <taxon>Coscinodiscophyceae</taxon>
        <taxon>Thalassiosirophycidae</taxon>
        <taxon>Thalassiosirales</taxon>
        <taxon>Thalassiosiraceae</taxon>
        <taxon>Thalassiosira</taxon>
    </lineage>
</organism>
<proteinExistence type="predicted"/>
<comment type="caution">
    <text evidence="2">The sequence shown here is derived from an EMBL/GenBank/DDBJ whole genome shotgun (WGS) entry which is preliminary data.</text>
</comment>
<dbReference type="AlphaFoldDB" id="K0R716"/>
<dbReference type="OrthoDB" id="47760at2759"/>
<evidence type="ECO:0000313" key="2">
    <source>
        <dbReference type="EMBL" id="EJK48655.1"/>
    </source>
</evidence>
<dbReference type="EMBL" id="AGNL01045571">
    <property type="protein sequence ID" value="EJK48655.1"/>
    <property type="molecule type" value="Genomic_DNA"/>
</dbReference>
<accession>K0R716</accession>
<evidence type="ECO:0000256" key="1">
    <source>
        <dbReference type="SAM" id="MobiDB-lite"/>
    </source>
</evidence>
<feature type="compositionally biased region" description="Low complexity" evidence="1">
    <location>
        <begin position="199"/>
        <end position="214"/>
    </location>
</feature>
<dbReference type="eggNOG" id="ENOG502QYC9">
    <property type="taxonomic scope" value="Eukaryota"/>
</dbReference>
<name>K0R716_THAOC</name>
<reference evidence="2 3" key="1">
    <citation type="journal article" date="2012" name="Genome Biol.">
        <title>Genome and low-iron response of an oceanic diatom adapted to chronic iron limitation.</title>
        <authorList>
            <person name="Lommer M."/>
            <person name="Specht M."/>
            <person name="Roy A.S."/>
            <person name="Kraemer L."/>
            <person name="Andreson R."/>
            <person name="Gutowska M.A."/>
            <person name="Wolf J."/>
            <person name="Bergner S.V."/>
            <person name="Schilhabel M.B."/>
            <person name="Klostermeier U.C."/>
            <person name="Beiko R.G."/>
            <person name="Rosenstiel P."/>
            <person name="Hippler M."/>
            <person name="Laroche J."/>
        </authorList>
    </citation>
    <scope>NUCLEOTIDE SEQUENCE [LARGE SCALE GENOMIC DNA]</scope>
    <source>
        <strain evidence="2 3">CCMP1005</strain>
    </source>
</reference>
<evidence type="ECO:0000313" key="3">
    <source>
        <dbReference type="Proteomes" id="UP000266841"/>
    </source>
</evidence>
<protein>
    <submittedName>
        <fullName evidence="2">Uncharacterized protein</fullName>
    </submittedName>
</protein>
<sequence length="377" mass="41241">MKKTNHRRLTQRDVLTHLRRFRFFEASKSEALSTPPDPPRSPPLVSAGLGHETSEDGLMAYFHRYRWSTPIAFCTEDAPCGNNMQELEDVGLDITLPGQCSSNSFAASLQIMASISKERAQCGGEVPPMMLTEAVDCPGGTWAKPTYEPLKVCLDDDSSIEEDEDMFDDDAFTFGDEDFEALMSHESMQRLVRAQIPTPSSCGPASPASSGCSALHKKSSSMGLDSLPSTAPSSSASLGNLTLTSVTSFGSASKKSRSKRRVSLHSDVRVISIPSRTDYPSLVKERLWSSATELSKNAARNTLEFAAEGFNWRNVADDAQMLSSSSGERIHPIHAMNIRGVFYKSPSTSPRLGGRTDARENPYPSERPVGMDFEPTR</sequence>
<gene>
    <name evidence="2" type="ORF">THAOC_32525</name>
</gene>
<feature type="region of interest" description="Disordered" evidence="1">
    <location>
        <begin position="197"/>
        <end position="217"/>
    </location>
</feature>
<keyword evidence="3" id="KW-1185">Reference proteome</keyword>
<feature type="region of interest" description="Disordered" evidence="1">
    <location>
        <begin position="344"/>
        <end position="377"/>
    </location>
</feature>
<feature type="region of interest" description="Disordered" evidence="1">
    <location>
        <begin position="29"/>
        <end position="50"/>
    </location>
</feature>